<evidence type="ECO:0000313" key="4">
    <source>
        <dbReference type="Proteomes" id="UP000319731"/>
    </source>
</evidence>
<dbReference type="Proteomes" id="UP000319731">
    <property type="component" value="Unassembled WGS sequence"/>
</dbReference>
<evidence type="ECO:0000256" key="2">
    <source>
        <dbReference type="SAM" id="Phobius"/>
    </source>
</evidence>
<feature type="region of interest" description="Disordered" evidence="1">
    <location>
        <begin position="1"/>
        <end position="21"/>
    </location>
</feature>
<sequence>MGPKRPPPPSAKRKTGLPAPATQKTVRGIIWRIRSFATHPRTVCVALFILVVFLWSYWRILYPLSRGMVDDARKRNSISIIHPDTRVVVSLTSFPQRLETITDTINSLMKQSRPPTVVVLSIPKEVKRLDGIPQQTVPSIVSELQHTYGKKLIVQRTEDYGPATKLLGALLVEPDPNTVIITVDDDVTYHPDTVLGLVEAIHRFPGSAPTYKCEYFPWWWFTALGQIHEGPCKGFVNAYKAAAYRAGYFSNKAVFNHSRAPEGCRIHDDVWISGNLYEVGVRPLVVQPGFDSVVHHRPWTKLSIHAVPKSESDFRNPCIKFFNNFA</sequence>
<feature type="compositionally biased region" description="Pro residues" evidence="1">
    <location>
        <begin position="1"/>
        <end position="10"/>
    </location>
</feature>
<dbReference type="OrthoDB" id="414863at2759"/>
<reference evidence="3 4" key="1">
    <citation type="journal article" date="2019" name="Sci. Rep.">
        <title>Comparative genomics of chytrid fungi reveal insights into the obligate biotrophic and pathogenic lifestyle of Synchytrium endobioticum.</title>
        <authorList>
            <person name="van de Vossenberg B.T.L.H."/>
            <person name="Warris S."/>
            <person name="Nguyen H.D.T."/>
            <person name="van Gent-Pelzer M.P.E."/>
            <person name="Joly D.L."/>
            <person name="van de Geest H.C."/>
            <person name="Bonants P.J.M."/>
            <person name="Smith D.S."/>
            <person name="Levesque C.A."/>
            <person name="van der Lee T.A.J."/>
        </authorList>
    </citation>
    <scope>NUCLEOTIDE SEQUENCE [LARGE SCALE GENOMIC DNA]</scope>
    <source>
        <strain evidence="3 4">JEL517</strain>
    </source>
</reference>
<dbReference type="GeneID" id="42006354"/>
<organism evidence="3 4">
    <name type="scientific">Synchytrium microbalum</name>
    <dbReference type="NCBI Taxonomy" id="1806994"/>
    <lineage>
        <taxon>Eukaryota</taxon>
        <taxon>Fungi</taxon>
        <taxon>Fungi incertae sedis</taxon>
        <taxon>Chytridiomycota</taxon>
        <taxon>Chytridiomycota incertae sedis</taxon>
        <taxon>Chytridiomycetes</taxon>
        <taxon>Synchytriales</taxon>
        <taxon>Synchytriaceae</taxon>
        <taxon>Synchytrium</taxon>
    </lineage>
</organism>
<name>A0A507BVU3_9FUNG</name>
<dbReference type="AlphaFoldDB" id="A0A507BVU3"/>
<evidence type="ECO:0000256" key="1">
    <source>
        <dbReference type="SAM" id="MobiDB-lite"/>
    </source>
</evidence>
<keyword evidence="2" id="KW-0812">Transmembrane</keyword>
<dbReference type="STRING" id="1806994.A0A507BVU3"/>
<evidence type="ECO:0008006" key="5">
    <source>
        <dbReference type="Google" id="ProtNLM"/>
    </source>
</evidence>
<comment type="caution">
    <text evidence="3">The sequence shown here is derived from an EMBL/GenBank/DDBJ whole genome shotgun (WGS) entry which is preliminary data.</text>
</comment>
<keyword evidence="4" id="KW-1185">Reference proteome</keyword>
<dbReference type="EMBL" id="QEAO01000042">
    <property type="protein sequence ID" value="TPX31602.1"/>
    <property type="molecule type" value="Genomic_DNA"/>
</dbReference>
<dbReference type="InterPro" id="IPR029044">
    <property type="entry name" value="Nucleotide-diphossugar_trans"/>
</dbReference>
<evidence type="ECO:0000313" key="3">
    <source>
        <dbReference type="EMBL" id="TPX31602.1"/>
    </source>
</evidence>
<dbReference type="CDD" id="cd00761">
    <property type="entry name" value="Glyco_tranf_GTA_type"/>
    <property type="match status" value="1"/>
</dbReference>
<dbReference type="RefSeq" id="XP_031022996.1">
    <property type="nucleotide sequence ID" value="XM_031171057.1"/>
</dbReference>
<feature type="transmembrane region" description="Helical" evidence="2">
    <location>
        <begin position="42"/>
        <end position="58"/>
    </location>
</feature>
<proteinExistence type="predicted"/>
<gene>
    <name evidence="3" type="ORF">SmJEL517_g05129</name>
</gene>
<accession>A0A507BVU3</accession>
<keyword evidence="2" id="KW-0472">Membrane</keyword>
<dbReference type="SUPFAM" id="SSF53448">
    <property type="entry name" value="Nucleotide-diphospho-sugar transferases"/>
    <property type="match status" value="1"/>
</dbReference>
<protein>
    <recommendedName>
        <fullName evidence="5">Glycosyltransferase 2-like domain-containing protein</fullName>
    </recommendedName>
</protein>
<keyword evidence="2" id="KW-1133">Transmembrane helix</keyword>